<evidence type="ECO:0000256" key="3">
    <source>
        <dbReference type="ARBA" id="ARBA00022741"/>
    </source>
</evidence>
<dbReference type="VEuPathDB" id="VectorBase:PPAPM1_006198"/>
<dbReference type="Proteomes" id="UP000092462">
    <property type="component" value="Unassembled WGS sequence"/>
</dbReference>
<dbReference type="EMBL" id="AJVK01032187">
    <property type="status" value="NOT_ANNOTATED_CDS"/>
    <property type="molecule type" value="Genomic_DNA"/>
</dbReference>
<keyword evidence="8" id="KW-1185">Reference proteome</keyword>
<keyword evidence="5" id="KW-0067">ATP-binding</keyword>
<evidence type="ECO:0000313" key="8">
    <source>
        <dbReference type="Proteomes" id="UP000092462"/>
    </source>
</evidence>
<evidence type="ECO:0000256" key="5">
    <source>
        <dbReference type="ARBA" id="ARBA00022840"/>
    </source>
</evidence>
<keyword evidence="2" id="KW-0808">Transferase</keyword>
<proteinExistence type="predicted"/>
<dbReference type="SUPFAM" id="SSF56112">
    <property type="entry name" value="Protein kinase-like (PK-like)"/>
    <property type="match status" value="1"/>
</dbReference>
<dbReference type="GO" id="GO:0005737">
    <property type="term" value="C:cytoplasm"/>
    <property type="evidence" value="ECO:0007669"/>
    <property type="project" value="TreeGrafter"/>
</dbReference>
<dbReference type="InterPro" id="IPR000719">
    <property type="entry name" value="Prot_kinase_dom"/>
</dbReference>
<evidence type="ECO:0000259" key="6">
    <source>
        <dbReference type="PROSITE" id="PS50011"/>
    </source>
</evidence>
<dbReference type="AlphaFoldDB" id="A0A1B0DDS0"/>
<evidence type="ECO:0000313" key="7">
    <source>
        <dbReference type="EnsemblMetazoa" id="PPAI006043-PA"/>
    </source>
</evidence>
<organism evidence="7 8">
    <name type="scientific">Phlebotomus papatasi</name>
    <name type="common">Sandfly</name>
    <dbReference type="NCBI Taxonomy" id="29031"/>
    <lineage>
        <taxon>Eukaryota</taxon>
        <taxon>Metazoa</taxon>
        <taxon>Ecdysozoa</taxon>
        <taxon>Arthropoda</taxon>
        <taxon>Hexapoda</taxon>
        <taxon>Insecta</taxon>
        <taxon>Pterygota</taxon>
        <taxon>Neoptera</taxon>
        <taxon>Endopterygota</taxon>
        <taxon>Diptera</taxon>
        <taxon>Nematocera</taxon>
        <taxon>Psychodoidea</taxon>
        <taxon>Psychodidae</taxon>
        <taxon>Phlebotomus</taxon>
        <taxon>Phlebotomus</taxon>
    </lineage>
</organism>
<reference evidence="7" key="1">
    <citation type="submission" date="2022-08" db="UniProtKB">
        <authorList>
            <consortium name="EnsemblMetazoa"/>
        </authorList>
    </citation>
    <scope>IDENTIFICATION</scope>
    <source>
        <strain evidence="7">Israel</strain>
    </source>
</reference>
<dbReference type="GO" id="GO:0035556">
    <property type="term" value="P:intracellular signal transduction"/>
    <property type="evidence" value="ECO:0007669"/>
    <property type="project" value="TreeGrafter"/>
</dbReference>
<name>A0A1B0DDS0_PHLPP</name>
<protein>
    <recommendedName>
        <fullName evidence="6">Protein kinase domain-containing protein</fullName>
    </recommendedName>
</protein>
<sequence>MIDLACKIVDLNKTPQKYAKHFFKRELKILSQINHPNIIETLSIIHQSKHAQRWFIEMLEAIDYLHSIDIAHRDLKCENILISHTMNVKITDFGFARYTTPESYSRTFCGSAAYAAPEVIVNTPYNPKISDAWSLGVILFVMLNGTMPFKDDNPKRLIIDQQKKNYKYNKDVYWEITNKTRTIVDNLLEANPLLRWTVNQTLKFEKLF</sequence>
<dbReference type="Gene3D" id="1.10.510.10">
    <property type="entry name" value="Transferase(Phosphotransferase) domain 1"/>
    <property type="match status" value="1"/>
</dbReference>
<dbReference type="Pfam" id="PF00069">
    <property type="entry name" value="Pkinase"/>
    <property type="match status" value="1"/>
</dbReference>
<keyword evidence="3" id="KW-0547">Nucleotide-binding</keyword>
<dbReference type="PANTHER" id="PTHR24346:SF82">
    <property type="entry name" value="KP78A-RELATED"/>
    <property type="match status" value="1"/>
</dbReference>
<dbReference type="EnsemblMetazoa" id="PPAI006043-RA">
    <property type="protein sequence ID" value="PPAI006043-PA"/>
    <property type="gene ID" value="PPAI006043"/>
</dbReference>
<dbReference type="VEuPathDB" id="VectorBase:PPAI006043"/>
<dbReference type="PROSITE" id="PS00108">
    <property type="entry name" value="PROTEIN_KINASE_ST"/>
    <property type="match status" value="1"/>
</dbReference>
<dbReference type="InterPro" id="IPR008271">
    <property type="entry name" value="Ser/Thr_kinase_AS"/>
</dbReference>
<dbReference type="Gene3D" id="3.30.200.20">
    <property type="entry name" value="Phosphorylase Kinase, domain 1"/>
    <property type="match status" value="1"/>
</dbReference>
<evidence type="ECO:0000256" key="1">
    <source>
        <dbReference type="ARBA" id="ARBA00022527"/>
    </source>
</evidence>
<dbReference type="PROSITE" id="PS50011">
    <property type="entry name" value="PROTEIN_KINASE_DOM"/>
    <property type="match status" value="1"/>
</dbReference>
<dbReference type="GO" id="GO:0050321">
    <property type="term" value="F:tau-protein kinase activity"/>
    <property type="evidence" value="ECO:0007669"/>
    <property type="project" value="TreeGrafter"/>
</dbReference>
<keyword evidence="4" id="KW-0418">Kinase</keyword>
<feature type="domain" description="Protein kinase" evidence="6">
    <location>
        <begin position="1"/>
        <end position="208"/>
    </location>
</feature>
<accession>A0A1B0DDS0</accession>
<evidence type="ECO:0000256" key="4">
    <source>
        <dbReference type="ARBA" id="ARBA00022777"/>
    </source>
</evidence>
<dbReference type="PANTHER" id="PTHR24346">
    <property type="entry name" value="MAP/MICROTUBULE AFFINITY-REGULATING KINASE"/>
    <property type="match status" value="1"/>
</dbReference>
<dbReference type="SMART" id="SM00220">
    <property type="entry name" value="S_TKc"/>
    <property type="match status" value="1"/>
</dbReference>
<evidence type="ECO:0000256" key="2">
    <source>
        <dbReference type="ARBA" id="ARBA00022679"/>
    </source>
</evidence>
<dbReference type="GO" id="GO:0005524">
    <property type="term" value="F:ATP binding"/>
    <property type="evidence" value="ECO:0007669"/>
    <property type="project" value="UniProtKB-KW"/>
</dbReference>
<dbReference type="GO" id="GO:0000226">
    <property type="term" value="P:microtubule cytoskeleton organization"/>
    <property type="evidence" value="ECO:0007669"/>
    <property type="project" value="TreeGrafter"/>
</dbReference>
<keyword evidence="1" id="KW-0723">Serine/threonine-protein kinase</keyword>
<dbReference type="InterPro" id="IPR011009">
    <property type="entry name" value="Kinase-like_dom_sf"/>
</dbReference>